<reference evidence="1 2" key="1">
    <citation type="journal article" date="2014" name="Proc. Natl. Acad. Sci. U.S.A.">
        <title>Molecular dissection of the evolution of carbapenem-resistant multilocus sequence type 258 Klebsiella pneumoniae.</title>
        <authorList>
            <person name="Deleo F.R."/>
            <person name="Chen L."/>
            <person name="Porcella S.F."/>
            <person name="Martens C.A."/>
            <person name="Kobayashi S.D."/>
            <person name="Porter A.R."/>
            <person name="Chavda K.D."/>
            <person name="Jacobs M.R."/>
            <person name="Mathema B."/>
            <person name="Olsen R.J."/>
            <person name="Bonomo R.A."/>
            <person name="Musser J.M."/>
            <person name="Kreiswirth B.N."/>
        </authorList>
    </citation>
    <scope>NUCLEOTIDE SEQUENCE [LARGE SCALE GENOMIC DNA]</scope>
    <source>
        <strain evidence="1">30684/NJST258_2</strain>
    </source>
</reference>
<dbReference type="PANTHER" id="PTHR36572:SF2">
    <property type="entry name" value="DNA DAMAGE-INDUCIBLE PROTEIN I"/>
    <property type="match status" value="1"/>
</dbReference>
<dbReference type="PANTHER" id="PTHR36572">
    <property type="entry name" value="DNA DAMAGE-INDUCIBLE PROTEIN I-RELATED"/>
    <property type="match status" value="1"/>
</dbReference>
<dbReference type="Proteomes" id="UP000019586">
    <property type="component" value="Chromosome"/>
</dbReference>
<dbReference type="EMBL" id="CP006918">
    <property type="protein sequence ID" value="AHM79882.1"/>
    <property type="molecule type" value="Genomic_DNA"/>
</dbReference>
<dbReference type="HOGENOM" id="CLU_139795_1_0_6"/>
<name>W8V107_KLEPN</name>
<dbReference type="AlphaFoldDB" id="W8V107"/>
<dbReference type="GO" id="GO:0009432">
    <property type="term" value="P:SOS response"/>
    <property type="evidence" value="ECO:0007669"/>
    <property type="project" value="TreeGrafter"/>
</dbReference>
<dbReference type="InterPro" id="IPR036687">
    <property type="entry name" value="DinI-like_sf"/>
</dbReference>
<evidence type="ECO:0000313" key="2">
    <source>
        <dbReference type="Proteomes" id="UP000019586"/>
    </source>
</evidence>
<dbReference type="InterPro" id="IPR010391">
    <property type="entry name" value="DNA_damage-inducible_DinI-like"/>
</dbReference>
<protein>
    <submittedName>
        <fullName evidence="1">DNA-damage-inducible protein I</fullName>
    </submittedName>
</protein>
<dbReference type="SUPFAM" id="SSF54857">
    <property type="entry name" value="DNA damage-inducible protein DinI"/>
    <property type="match status" value="1"/>
</dbReference>
<sequence length="102" mass="11587">MTSNHLSLNTVYSTSTKVIIMRVEISIAKEKAAKMPKGSMEALKDEMTRRISKQYDDVEVIVKTASNDGLSVLWATDKEIAKEFVETTLKDAWETADDWFVR</sequence>
<organism evidence="1 2">
    <name type="scientific">Klebsiella pneumoniae 30684/NJST258_2</name>
    <dbReference type="NCBI Taxonomy" id="1420013"/>
    <lineage>
        <taxon>Bacteria</taxon>
        <taxon>Pseudomonadati</taxon>
        <taxon>Pseudomonadota</taxon>
        <taxon>Gammaproteobacteria</taxon>
        <taxon>Enterobacterales</taxon>
        <taxon>Enterobacteriaceae</taxon>
        <taxon>Klebsiella/Raoultella group</taxon>
        <taxon>Klebsiella</taxon>
        <taxon>Klebsiella pneumoniae complex</taxon>
    </lineage>
</organism>
<gene>
    <name evidence="1" type="ORF">KPNJ2_03102</name>
</gene>
<evidence type="ECO:0000313" key="1">
    <source>
        <dbReference type="EMBL" id="AHM79882.1"/>
    </source>
</evidence>
<dbReference type="Gene3D" id="3.30.910.10">
    <property type="entry name" value="DinI-like"/>
    <property type="match status" value="1"/>
</dbReference>
<accession>W8V107</accession>
<dbReference type="PATRIC" id="fig|1420013.3.peg.2917"/>
<dbReference type="KEGG" id="kps:KPNJ2_03102"/>
<dbReference type="Pfam" id="PF06183">
    <property type="entry name" value="DinI"/>
    <property type="match status" value="1"/>
</dbReference>
<proteinExistence type="predicted"/>